<name>A0AAV7NPR6_PLEWA</name>
<gene>
    <name evidence="1" type="ORF">NDU88_006242</name>
</gene>
<reference evidence="1" key="1">
    <citation type="journal article" date="2022" name="bioRxiv">
        <title>Sequencing and chromosome-scale assembly of the giantPleurodeles waltlgenome.</title>
        <authorList>
            <person name="Brown T."/>
            <person name="Elewa A."/>
            <person name="Iarovenko S."/>
            <person name="Subramanian E."/>
            <person name="Araus A.J."/>
            <person name="Petzold A."/>
            <person name="Susuki M."/>
            <person name="Suzuki K.-i.T."/>
            <person name="Hayashi T."/>
            <person name="Toyoda A."/>
            <person name="Oliveira C."/>
            <person name="Osipova E."/>
            <person name="Leigh N.D."/>
            <person name="Simon A."/>
            <person name="Yun M.H."/>
        </authorList>
    </citation>
    <scope>NUCLEOTIDE SEQUENCE</scope>
    <source>
        <strain evidence="1">20211129_DDA</strain>
        <tissue evidence="1">Liver</tissue>
    </source>
</reference>
<keyword evidence="2" id="KW-1185">Reference proteome</keyword>
<comment type="caution">
    <text evidence="1">The sequence shown here is derived from an EMBL/GenBank/DDBJ whole genome shotgun (WGS) entry which is preliminary data.</text>
</comment>
<accession>A0AAV7NPR6</accession>
<dbReference type="Proteomes" id="UP001066276">
    <property type="component" value="Chromosome 8"/>
</dbReference>
<evidence type="ECO:0000313" key="2">
    <source>
        <dbReference type="Proteomes" id="UP001066276"/>
    </source>
</evidence>
<evidence type="ECO:0000313" key="1">
    <source>
        <dbReference type="EMBL" id="KAJ1118047.1"/>
    </source>
</evidence>
<proteinExistence type="predicted"/>
<dbReference type="PROSITE" id="PS51257">
    <property type="entry name" value="PROKAR_LIPOPROTEIN"/>
    <property type="match status" value="1"/>
</dbReference>
<organism evidence="1 2">
    <name type="scientific">Pleurodeles waltl</name>
    <name type="common">Iberian ribbed newt</name>
    <dbReference type="NCBI Taxonomy" id="8319"/>
    <lineage>
        <taxon>Eukaryota</taxon>
        <taxon>Metazoa</taxon>
        <taxon>Chordata</taxon>
        <taxon>Craniata</taxon>
        <taxon>Vertebrata</taxon>
        <taxon>Euteleostomi</taxon>
        <taxon>Amphibia</taxon>
        <taxon>Batrachia</taxon>
        <taxon>Caudata</taxon>
        <taxon>Salamandroidea</taxon>
        <taxon>Salamandridae</taxon>
        <taxon>Pleurodelinae</taxon>
        <taxon>Pleurodeles</taxon>
    </lineage>
</organism>
<dbReference type="AlphaFoldDB" id="A0AAV7NPR6"/>
<dbReference type="EMBL" id="JANPWB010000012">
    <property type="protein sequence ID" value="KAJ1118047.1"/>
    <property type="molecule type" value="Genomic_DNA"/>
</dbReference>
<sequence length="81" mass="8514">MLRGGHPGRGGPGCVGSPVENVLWVSGTAGSCGSLKRLQAPVARWQVRCCTRFEPSVSLVDALVMGKDKEHICYGKAVCVS</sequence>
<protein>
    <submittedName>
        <fullName evidence="1">Uncharacterized protein</fullName>
    </submittedName>
</protein>